<name>A0A9K3D3K8_9EUKA</name>
<dbReference type="InterPro" id="IPR047173">
    <property type="entry name" value="STRAD_A/B-like"/>
</dbReference>
<reference evidence="4 5" key="1">
    <citation type="journal article" date="2018" name="PLoS ONE">
        <title>The draft genome of Kipferlia bialata reveals reductive genome evolution in fornicate parasites.</title>
        <authorList>
            <person name="Tanifuji G."/>
            <person name="Takabayashi S."/>
            <person name="Kume K."/>
            <person name="Takagi M."/>
            <person name="Nakayama T."/>
            <person name="Kamikawa R."/>
            <person name="Inagaki Y."/>
            <person name="Hashimoto T."/>
        </authorList>
    </citation>
    <scope>NUCLEOTIDE SEQUENCE [LARGE SCALE GENOMIC DNA]</scope>
    <source>
        <strain evidence="4">NY0173</strain>
    </source>
</reference>
<dbReference type="SUPFAM" id="SSF56112">
    <property type="entry name" value="Protein kinase-like (PK-like)"/>
    <property type="match status" value="1"/>
</dbReference>
<dbReference type="Gene3D" id="1.10.510.10">
    <property type="entry name" value="Transferase(Phosphotransferase) domain 1"/>
    <property type="match status" value="1"/>
</dbReference>
<dbReference type="EMBL" id="BDIP01004138">
    <property type="protein sequence ID" value="GIQ88518.1"/>
    <property type="molecule type" value="Genomic_DNA"/>
</dbReference>
<dbReference type="AlphaFoldDB" id="A0A9K3D3K8"/>
<proteinExistence type="inferred from homology"/>
<evidence type="ECO:0000256" key="1">
    <source>
        <dbReference type="ARBA" id="ARBA00008874"/>
    </source>
</evidence>
<evidence type="ECO:0000256" key="2">
    <source>
        <dbReference type="PROSITE-ProRule" id="PRU10141"/>
    </source>
</evidence>
<dbReference type="GO" id="GO:0005524">
    <property type="term" value="F:ATP binding"/>
    <property type="evidence" value="ECO:0007669"/>
    <property type="project" value="UniProtKB-UniRule"/>
</dbReference>
<comment type="similarity">
    <text evidence="1">Belongs to the protein kinase superfamily. STE Ser/Thr protein kinase family. STE20 subfamily.</text>
</comment>
<dbReference type="GO" id="GO:0004672">
    <property type="term" value="F:protein kinase activity"/>
    <property type="evidence" value="ECO:0007669"/>
    <property type="project" value="InterPro"/>
</dbReference>
<evidence type="ECO:0000259" key="3">
    <source>
        <dbReference type="PROSITE" id="PS50011"/>
    </source>
</evidence>
<dbReference type="PANTHER" id="PTHR48014:SF21">
    <property type="entry name" value="SERINE_THREONINE-PROTEIN KINASE FRAY2"/>
    <property type="match status" value="1"/>
</dbReference>
<gene>
    <name evidence="4" type="ORF">KIPB_010785</name>
</gene>
<dbReference type="Pfam" id="PF00069">
    <property type="entry name" value="Pkinase"/>
    <property type="match status" value="1"/>
</dbReference>
<dbReference type="Proteomes" id="UP000265618">
    <property type="component" value="Unassembled WGS sequence"/>
</dbReference>
<evidence type="ECO:0000313" key="4">
    <source>
        <dbReference type="EMBL" id="GIQ88518.1"/>
    </source>
</evidence>
<dbReference type="InterPro" id="IPR000719">
    <property type="entry name" value="Prot_kinase_dom"/>
</dbReference>
<dbReference type="PROSITE" id="PS00107">
    <property type="entry name" value="PROTEIN_KINASE_ATP"/>
    <property type="match status" value="1"/>
</dbReference>
<accession>A0A9K3D3K8</accession>
<dbReference type="OrthoDB" id="248923at2759"/>
<dbReference type="PANTHER" id="PTHR48014">
    <property type="entry name" value="SERINE/THREONINE-PROTEIN KINASE FRAY2"/>
    <property type="match status" value="1"/>
</dbReference>
<dbReference type="Gene3D" id="3.30.200.20">
    <property type="entry name" value="Phosphorylase Kinase, domain 1"/>
    <property type="match status" value="1"/>
</dbReference>
<dbReference type="InterPro" id="IPR017441">
    <property type="entry name" value="Protein_kinase_ATP_BS"/>
</dbReference>
<dbReference type="PROSITE" id="PS50011">
    <property type="entry name" value="PROTEIN_KINASE_DOM"/>
    <property type="match status" value="1"/>
</dbReference>
<keyword evidence="2" id="KW-0067">ATP-binding</keyword>
<dbReference type="GO" id="GO:0043539">
    <property type="term" value="F:protein serine/threonine kinase activator activity"/>
    <property type="evidence" value="ECO:0007669"/>
    <property type="project" value="InterPro"/>
</dbReference>
<dbReference type="SMART" id="SM00220">
    <property type="entry name" value="S_TKc"/>
    <property type="match status" value="1"/>
</dbReference>
<organism evidence="4 5">
    <name type="scientific">Kipferlia bialata</name>
    <dbReference type="NCBI Taxonomy" id="797122"/>
    <lineage>
        <taxon>Eukaryota</taxon>
        <taxon>Metamonada</taxon>
        <taxon>Carpediemonas-like organisms</taxon>
        <taxon>Kipferlia</taxon>
    </lineage>
</organism>
<feature type="domain" description="Protein kinase" evidence="3">
    <location>
        <begin position="18"/>
        <end position="274"/>
    </location>
</feature>
<comment type="caution">
    <text evidence="4">The sequence shown here is derived from an EMBL/GenBank/DDBJ whole genome shotgun (WGS) entry which is preliminary data.</text>
</comment>
<sequence>MMPPPTGSVMWPKTAAEYDLINIIGAGASATVYRARCIPLDVEVAVKIFNMDVTGISFTEITRELRVMAECEHPNVLGCHVSFLHEEYLWMVVPLMVGSAYDIMHTLYPNGLSEGVVATLLKEVLCALEYLHSKSKIHRDVKGRNLLLDKEGHVKLADFGVATFMTEAGRKMDARHTKVGSPCWMAPEVIHQAQGYDEKADIWSFGVTAMELVTGSAPLSNYPPMKIQLMIVSNPAPTLDAEFSRSLREVVSLCLQKNPAKRPTVSKLLEHKFFRHVKKPSAIVESLVLPFEDVMAKRPQMQPEPG</sequence>
<dbReference type="InterPro" id="IPR011009">
    <property type="entry name" value="Kinase-like_dom_sf"/>
</dbReference>
<keyword evidence="5" id="KW-1185">Reference proteome</keyword>
<evidence type="ECO:0000313" key="5">
    <source>
        <dbReference type="Proteomes" id="UP000265618"/>
    </source>
</evidence>
<feature type="binding site" evidence="2">
    <location>
        <position position="47"/>
    </location>
    <ligand>
        <name>ATP</name>
        <dbReference type="ChEBI" id="CHEBI:30616"/>
    </ligand>
</feature>
<feature type="non-terminal residue" evidence="4">
    <location>
        <position position="1"/>
    </location>
</feature>
<protein>
    <recommendedName>
        <fullName evidence="3">Protein kinase domain-containing protein</fullName>
    </recommendedName>
</protein>
<keyword evidence="2" id="KW-0547">Nucleotide-binding</keyword>